<proteinExistence type="predicted"/>
<protein>
    <submittedName>
        <fullName evidence="1">Uncharacterized protein</fullName>
    </submittedName>
</protein>
<evidence type="ECO:0000313" key="1">
    <source>
        <dbReference type="EMBL" id="KAI3788762.1"/>
    </source>
</evidence>
<reference evidence="1 2" key="2">
    <citation type="journal article" date="2022" name="Mol. Ecol. Resour.">
        <title>The genomes of chicory, endive, great burdock and yacon provide insights into Asteraceae paleo-polyploidization history and plant inulin production.</title>
        <authorList>
            <person name="Fan W."/>
            <person name="Wang S."/>
            <person name="Wang H."/>
            <person name="Wang A."/>
            <person name="Jiang F."/>
            <person name="Liu H."/>
            <person name="Zhao H."/>
            <person name="Xu D."/>
            <person name="Zhang Y."/>
        </authorList>
    </citation>
    <scope>NUCLEOTIDE SEQUENCE [LARGE SCALE GENOMIC DNA]</scope>
    <source>
        <strain evidence="2">cv. Punajuju</strain>
        <tissue evidence="1">Leaves</tissue>
    </source>
</reference>
<gene>
    <name evidence="1" type="ORF">L2E82_01537</name>
</gene>
<reference evidence="2" key="1">
    <citation type="journal article" date="2022" name="Mol. Ecol. Resour.">
        <title>The genomes of chicory, endive, great burdock and yacon provide insights into Asteraceae palaeo-polyploidization history and plant inulin production.</title>
        <authorList>
            <person name="Fan W."/>
            <person name="Wang S."/>
            <person name="Wang H."/>
            <person name="Wang A."/>
            <person name="Jiang F."/>
            <person name="Liu H."/>
            <person name="Zhao H."/>
            <person name="Xu D."/>
            <person name="Zhang Y."/>
        </authorList>
    </citation>
    <scope>NUCLEOTIDE SEQUENCE [LARGE SCALE GENOMIC DNA]</scope>
    <source>
        <strain evidence="2">cv. Punajuju</strain>
    </source>
</reference>
<comment type="caution">
    <text evidence="1">The sequence shown here is derived from an EMBL/GenBank/DDBJ whole genome shotgun (WGS) entry which is preliminary data.</text>
</comment>
<keyword evidence="2" id="KW-1185">Reference proteome</keyword>
<sequence>MVFFMDHVLYLDCLCCNVFDLRNVMMIVFIIKMLIQYGYSRTYQHKTLCMSSNANMQGSGCPVSHIGEWKMVGAYCEE</sequence>
<dbReference type="Proteomes" id="UP001055811">
    <property type="component" value="Linkage Group LG01"/>
</dbReference>
<evidence type="ECO:0000313" key="2">
    <source>
        <dbReference type="Proteomes" id="UP001055811"/>
    </source>
</evidence>
<organism evidence="1 2">
    <name type="scientific">Cichorium intybus</name>
    <name type="common">Chicory</name>
    <dbReference type="NCBI Taxonomy" id="13427"/>
    <lineage>
        <taxon>Eukaryota</taxon>
        <taxon>Viridiplantae</taxon>
        <taxon>Streptophyta</taxon>
        <taxon>Embryophyta</taxon>
        <taxon>Tracheophyta</taxon>
        <taxon>Spermatophyta</taxon>
        <taxon>Magnoliopsida</taxon>
        <taxon>eudicotyledons</taxon>
        <taxon>Gunneridae</taxon>
        <taxon>Pentapetalae</taxon>
        <taxon>asterids</taxon>
        <taxon>campanulids</taxon>
        <taxon>Asterales</taxon>
        <taxon>Asteraceae</taxon>
        <taxon>Cichorioideae</taxon>
        <taxon>Cichorieae</taxon>
        <taxon>Cichoriinae</taxon>
        <taxon>Cichorium</taxon>
    </lineage>
</organism>
<dbReference type="EMBL" id="CM042009">
    <property type="protein sequence ID" value="KAI3788762.1"/>
    <property type="molecule type" value="Genomic_DNA"/>
</dbReference>
<name>A0ACB9GZK6_CICIN</name>
<accession>A0ACB9GZK6</accession>